<feature type="domain" description="N-acetyltransferase" evidence="1">
    <location>
        <begin position="6"/>
        <end position="148"/>
    </location>
</feature>
<gene>
    <name evidence="2" type="ORF">GCM10023191_023170</name>
</gene>
<comment type="caution">
    <text evidence="2">The sequence shown here is derived from an EMBL/GenBank/DDBJ whole genome shotgun (WGS) entry which is preliminary data.</text>
</comment>
<organism evidence="2 3">
    <name type="scientific">Actinoallomurus oryzae</name>
    <dbReference type="NCBI Taxonomy" id="502180"/>
    <lineage>
        <taxon>Bacteria</taxon>
        <taxon>Bacillati</taxon>
        <taxon>Actinomycetota</taxon>
        <taxon>Actinomycetes</taxon>
        <taxon>Streptosporangiales</taxon>
        <taxon>Thermomonosporaceae</taxon>
        <taxon>Actinoallomurus</taxon>
    </lineage>
</organism>
<protein>
    <recommendedName>
        <fullName evidence="1">N-acetyltransferase domain-containing protein</fullName>
    </recommendedName>
</protein>
<dbReference type="Proteomes" id="UP001500503">
    <property type="component" value="Unassembled WGS sequence"/>
</dbReference>
<evidence type="ECO:0000259" key="1">
    <source>
        <dbReference type="Pfam" id="PF13302"/>
    </source>
</evidence>
<dbReference type="EMBL" id="BAABHF010000016">
    <property type="protein sequence ID" value="GAA4490666.1"/>
    <property type="molecule type" value="Genomic_DNA"/>
</dbReference>
<dbReference type="Gene3D" id="3.40.630.30">
    <property type="match status" value="1"/>
</dbReference>
<name>A0ABP8PS43_9ACTN</name>
<keyword evidence="3" id="KW-1185">Reference proteome</keyword>
<sequence>MLDLPRLRLQTPTLRDLKMAAAAAGDPEAQRWFGWPPEYVLPERRRNRLLTRRPGRGRPIREPVAEGMALIAIDRVSGMLAGAIDVPIDTGELGGWLAPRFRSRGLGGELFTGGAFFAHHVLGAAAVRAGTETTNAACIGALRSAGFVPADGPDVHHLPDGRAVTAQWFRHDTKPTARCRAVG</sequence>
<evidence type="ECO:0000313" key="3">
    <source>
        <dbReference type="Proteomes" id="UP001500503"/>
    </source>
</evidence>
<proteinExistence type="predicted"/>
<dbReference type="Pfam" id="PF13302">
    <property type="entry name" value="Acetyltransf_3"/>
    <property type="match status" value="1"/>
</dbReference>
<dbReference type="InterPro" id="IPR016181">
    <property type="entry name" value="Acyl_CoA_acyltransferase"/>
</dbReference>
<accession>A0ABP8PS43</accession>
<dbReference type="InterPro" id="IPR000182">
    <property type="entry name" value="GNAT_dom"/>
</dbReference>
<dbReference type="SUPFAM" id="SSF55729">
    <property type="entry name" value="Acyl-CoA N-acyltransferases (Nat)"/>
    <property type="match status" value="1"/>
</dbReference>
<dbReference type="RefSeq" id="WP_345461442.1">
    <property type="nucleotide sequence ID" value="NZ_BAABHF010000016.1"/>
</dbReference>
<reference evidence="3" key="1">
    <citation type="journal article" date="2019" name="Int. J. Syst. Evol. Microbiol.">
        <title>The Global Catalogue of Microorganisms (GCM) 10K type strain sequencing project: providing services to taxonomists for standard genome sequencing and annotation.</title>
        <authorList>
            <consortium name="The Broad Institute Genomics Platform"/>
            <consortium name="The Broad Institute Genome Sequencing Center for Infectious Disease"/>
            <person name="Wu L."/>
            <person name="Ma J."/>
        </authorList>
    </citation>
    <scope>NUCLEOTIDE SEQUENCE [LARGE SCALE GENOMIC DNA]</scope>
    <source>
        <strain evidence="3">JCM 17933</strain>
    </source>
</reference>
<evidence type="ECO:0000313" key="2">
    <source>
        <dbReference type="EMBL" id="GAA4490666.1"/>
    </source>
</evidence>